<dbReference type="PROSITE" id="PS50104">
    <property type="entry name" value="TIR"/>
    <property type="match status" value="1"/>
</dbReference>
<name>A0A437SAQ8_9FIRM</name>
<dbReference type="GO" id="GO:0007165">
    <property type="term" value="P:signal transduction"/>
    <property type="evidence" value="ECO:0007669"/>
    <property type="project" value="InterPro"/>
</dbReference>
<reference evidence="3 4" key="1">
    <citation type="submission" date="2018-11" db="EMBL/GenBank/DDBJ databases">
        <title>Genome sequencing and assembly of Anaerosphaera sp. nov., GS7-6-2.</title>
        <authorList>
            <person name="Rettenmaier R."/>
            <person name="Liebl W."/>
            <person name="Zverlov V."/>
        </authorList>
    </citation>
    <scope>NUCLEOTIDE SEQUENCE [LARGE SCALE GENOMIC DNA]</scope>
    <source>
        <strain evidence="3 4">GS7-6-2</strain>
    </source>
</reference>
<comment type="caution">
    <text evidence="3">The sequence shown here is derived from an EMBL/GenBank/DDBJ whole genome shotgun (WGS) entry which is preliminary data.</text>
</comment>
<evidence type="ECO:0000313" key="3">
    <source>
        <dbReference type="EMBL" id="RVU55858.1"/>
    </source>
</evidence>
<evidence type="ECO:0000313" key="4">
    <source>
        <dbReference type="Proteomes" id="UP000288812"/>
    </source>
</evidence>
<dbReference type="RefSeq" id="WP_127722976.1">
    <property type="nucleotide sequence ID" value="NZ_RLIH01000001.1"/>
</dbReference>
<dbReference type="InterPro" id="IPR035897">
    <property type="entry name" value="Toll_tir_struct_dom_sf"/>
</dbReference>
<feature type="coiled-coil region" evidence="1">
    <location>
        <begin position="3"/>
        <end position="120"/>
    </location>
</feature>
<feature type="domain" description="TIR" evidence="2">
    <location>
        <begin position="148"/>
        <end position="285"/>
    </location>
</feature>
<evidence type="ECO:0000256" key="1">
    <source>
        <dbReference type="SAM" id="Coils"/>
    </source>
</evidence>
<dbReference type="InterPro" id="IPR000157">
    <property type="entry name" value="TIR_dom"/>
</dbReference>
<dbReference type="Proteomes" id="UP000288812">
    <property type="component" value="Unassembled WGS sequence"/>
</dbReference>
<dbReference type="SMART" id="SM00255">
    <property type="entry name" value="TIR"/>
    <property type="match status" value="1"/>
</dbReference>
<proteinExistence type="predicted"/>
<keyword evidence="1" id="KW-0175">Coiled coil</keyword>
<dbReference type="AlphaFoldDB" id="A0A437SAQ8"/>
<gene>
    <name evidence="3" type="ORF">EF514_01205</name>
</gene>
<evidence type="ECO:0000259" key="2">
    <source>
        <dbReference type="PROSITE" id="PS50104"/>
    </source>
</evidence>
<keyword evidence="4" id="KW-1185">Reference proteome</keyword>
<keyword evidence="3" id="KW-0675">Receptor</keyword>
<organism evidence="3 4">
    <name type="scientific">Anaerosphaera multitolerans</name>
    <dbReference type="NCBI Taxonomy" id="2487351"/>
    <lineage>
        <taxon>Bacteria</taxon>
        <taxon>Bacillati</taxon>
        <taxon>Bacillota</taxon>
        <taxon>Tissierellia</taxon>
        <taxon>Tissierellales</taxon>
        <taxon>Peptoniphilaceae</taxon>
        <taxon>Anaerosphaera</taxon>
    </lineage>
</organism>
<dbReference type="Pfam" id="PF13676">
    <property type="entry name" value="TIR_2"/>
    <property type="match status" value="1"/>
</dbReference>
<dbReference type="SUPFAM" id="SSF52200">
    <property type="entry name" value="Toll/Interleukin receptor TIR domain"/>
    <property type="match status" value="1"/>
</dbReference>
<protein>
    <submittedName>
        <fullName evidence="3">Toll/interleukin-1 receptor domain-containing protein</fullName>
    </submittedName>
</protein>
<dbReference type="EMBL" id="RLIH01000001">
    <property type="protein sequence ID" value="RVU55858.1"/>
    <property type="molecule type" value="Genomic_DNA"/>
</dbReference>
<dbReference type="Gene3D" id="3.40.50.10140">
    <property type="entry name" value="Toll/interleukin-1 receptor homology (TIR) domain"/>
    <property type="match status" value="1"/>
</dbReference>
<dbReference type="OrthoDB" id="7285215at2"/>
<sequence length="285" mass="33026">MPVEQYQRTVNSLDKEIAGLEKKKAEVEKRSSEIQIRINNIERSITKNTSSSMIKTKSNQIASLKKEYASKSKESAEYGKKIAEKRKKRNDSYLKLQKASQDEQKKLDREQKKIQEAYEKRIEDLSEKSIPHLFELENHSLRKNSNEEMYDVFVSHAWEDKESLVDELVLEMKNIGISVWYDTEKIAWGDSMRGKIDEGLRKSKFGIAILSPNYIAEGKYWTKAELDGLFQLESINGKKLLPIWHELTKKEVMEYSPIIASKLAMNTAMLTPREIAEEMKNIISA</sequence>
<accession>A0A437SAQ8</accession>